<organism evidence="2 3">
    <name type="scientific">Caenispirillum salinarum AK4</name>
    <dbReference type="NCBI Taxonomy" id="1238182"/>
    <lineage>
        <taxon>Bacteria</taxon>
        <taxon>Pseudomonadati</taxon>
        <taxon>Pseudomonadota</taxon>
        <taxon>Alphaproteobacteria</taxon>
        <taxon>Rhodospirillales</taxon>
        <taxon>Novispirillaceae</taxon>
        <taxon>Caenispirillum</taxon>
    </lineage>
</organism>
<keyword evidence="1" id="KW-1133">Transmembrane helix</keyword>
<name>K9HF95_9PROT</name>
<keyword evidence="1" id="KW-0472">Membrane</keyword>
<keyword evidence="1 2" id="KW-0812">Transmembrane</keyword>
<reference evidence="2 3" key="1">
    <citation type="journal article" date="2013" name="Genome Announc.">
        <title>Draft Genome Sequence of an Alphaproteobacterium, Caenispirillum salinarum AK4(T), Isolated from a Solar Saltern.</title>
        <authorList>
            <person name="Khatri I."/>
            <person name="Singh A."/>
            <person name="Korpole S."/>
            <person name="Pinnaka A.K."/>
            <person name="Subramanian S."/>
        </authorList>
    </citation>
    <scope>NUCLEOTIDE SEQUENCE [LARGE SCALE GENOMIC DNA]</scope>
    <source>
        <strain evidence="2 3">AK4</strain>
    </source>
</reference>
<feature type="transmembrane region" description="Helical" evidence="1">
    <location>
        <begin position="74"/>
        <end position="91"/>
    </location>
</feature>
<dbReference type="STRING" id="1238182.C882_1858"/>
<accession>K9HF95</accession>
<dbReference type="PATRIC" id="fig|1238182.3.peg.3812"/>
<keyword evidence="3" id="KW-1185">Reference proteome</keyword>
<proteinExistence type="predicted"/>
<comment type="caution">
    <text evidence="2">The sequence shown here is derived from an EMBL/GenBank/DDBJ whole genome shotgun (WGS) entry which is preliminary data.</text>
</comment>
<dbReference type="OrthoDB" id="5420630at2"/>
<sequence>MDLAWMAWTWPTGIFFICIVTALVAMTVWDRAVPQTERAGVLGILTTRGDRLFISLLGSGWIHLIWLGVVGPQLWIASIISVVFALCVFRWV</sequence>
<protein>
    <submittedName>
        <fullName evidence="2">Putative transmembrane protein</fullName>
    </submittedName>
</protein>
<dbReference type="Pfam" id="PF09928">
    <property type="entry name" value="DUF2160"/>
    <property type="match status" value="1"/>
</dbReference>
<evidence type="ECO:0000313" key="2">
    <source>
        <dbReference type="EMBL" id="EKV27356.1"/>
    </source>
</evidence>
<dbReference type="RefSeq" id="WP_009542254.1">
    <property type="nucleotide sequence ID" value="NZ_ANHY01000020.1"/>
</dbReference>
<dbReference type="AlphaFoldDB" id="K9HF95"/>
<dbReference type="InterPro" id="IPR018678">
    <property type="entry name" value="DUF2160_TM"/>
</dbReference>
<dbReference type="eggNOG" id="COG5477">
    <property type="taxonomic scope" value="Bacteria"/>
</dbReference>
<gene>
    <name evidence="2" type="ORF">C882_1858</name>
</gene>
<evidence type="ECO:0000313" key="3">
    <source>
        <dbReference type="Proteomes" id="UP000009881"/>
    </source>
</evidence>
<feature type="transmembrane region" description="Helical" evidence="1">
    <location>
        <begin position="6"/>
        <end position="29"/>
    </location>
</feature>
<dbReference type="EMBL" id="ANHY01000020">
    <property type="protein sequence ID" value="EKV27356.1"/>
    <property type="molecule type" value="Genomic_DNA"/>
</dbReference>
<dbReference type="Proteomes" id="UP000009881">
    <property type="component" value="Unassembled WGS sequence"/>
</dbReference>
<evidence type="ECO:0000256" key="1">
    <source>
        <dbReference type="SAM" id="Phobius"/>
    </source>
</evidence>